<name>A0A0R3WX09_HYDTA</name>
<reference evidence="1" key="1">
    <citation type="submission" date="2017-02" db="UniProtKB">
        <authorList>
            <consortium name="WormBaseParasite"/>
        </authorList>
    </citation>
    <scope>IDENTIFICATION</scope>
</reference>
<accession>A0A0R3WX09</accession>
<proteinExistence type="predicted"/>
<organism evidence="1">
    <name type="scientific">Hydatigena taeniaeformis</name>
    <name type="common">Feline tapeworm</name>
    <name type="synonym">Taenia taeniaeformis</name>
    <dbReference type="NCBI Taxonomy" id="6205"/>
    <lineage>
        <taxon>Eukaryota</taxon>
        <taxon>Metazoa</taxon>
        <taxon>Spiralia</taxon>
        <taxon>Lophotrochozoa</taxon>
        <taxon>Platyhelminthes</taxon>
        <taxon>Cestoda</taxon>
        <taxon>Eucestoda</taxon>
        <taxon>Cyclophyllidea</taxon>
        <taxon>Taeniidae</taxon>
        <taxon>Hydatigera</taxon>
    </lineage>
</organism>
<dbReference type="WBParaSite" id="TTAC_0000529901-mRNA-1">
    <property type="protein sequence ID" value="TTAC_0000529901-mRNA-1"/>
    <property type="gene ID" value="TTAC_0000529901"/>
</dbReference>
<evidence type="ECO:0000313" key="1">
    <source>
        <dbReference type="WBParaSite" id="TTAC_0000529901-mRNA-1"/>
    </source>
</evidence>
<dbReference type="AlphaFoldDB" id="A0A0R3WX09"/>
<sequence>LCLVLRNYSRCSRFYPYALHSSSSYSSSAGAGAAAASIAFHSLHAICHLRNQPTHNSTFSTSAVARFARTCGITEPPIDAHRPRCLGPTYVPTLHGSMIRLIFLYVPLPAMMWLGVYVQSPTPSHHSYACNSSGCAGCRFRRHIVTIKATSNVEGGEDGGSA</sequence>
<protein>
    <submittedName>
        <fullName evidence="1">Secreted protein</fullName>
    </submittedName>
</protein>